<feature type="transmembrane region" description="Helical" evidence="1">
    <location>
        <begin position="7"/>
        <end position="27"/>
    </location>
</feature>
<evidence type="ECO:0000256" key="1">
    <source>
        <dbReference type="SAM" id="Phobius"/>
    </source>
</evidence>
<accession>A0A174IGN1</accession>
<keyword evidence="1" id="KW-0472">Membrane</keyword>
<evidence type="ECO:0000313" key="5">
    <source>
        <dbReference type="Proteomes" id="UP000095725"/>
    </source>
</evidence>
<proteinExistence type="predicted"/>
<protein>
    <submittedName>
        <fullName evidence="2">Uncharacterized protein</fullName>
    </submittedName>
</protein>
<dbReference type="EMBL" id="CZAI01000002">
    <property type="protein sequence ID" value="CUO85346.1"/>
    <property type="molecule type" value="Genomic_DNA"/>
</dbReference>
<evidence type="ECO:0000313" key="2">
    <source>
        <dbReference type="EMBL" id="CUO85346.1"/>
    </source>
</evidence>
<sequence>MLIDRRVVFMFAAPDISILANWFYIYYLAKIQFFFRFIIYEDEN</sequence>
<keyword evidence="1" id="KW-0812">Transmembrane</keyword>
<dbReference type="Proteomes" id="UP000095657">
    <property type="component" value="Unassembled WGS sequence"/>
</dbReference>
<reference evidence="4 5" key="1">
    <citation type="submission" date="2015-09" db="EMBL/GenBank/DDBJ databases">
        <authorList>
            <consortium name="Pathogen Informatics"/>
        </authorList>
    </citation>
    <scope>NUCLEOTIDE SEQUENCE [LARGE SCALE GENOMIC DNA]</scope>
    <source>
        <strain evidence="2 4">2789STDY5834880</strain>
        <strain evidence="3 5">2789STDY5834946</strain>
    </source>
</reference>
<evidence type="ECO:0000313" key="4">
    <source>
        <dbReference type="Proteomes" id="UP000095657"/>
    </source>
</evidence>
<dbReference type="EMBL" id="CZBL01000020">
    <property type="protein sequence ID" value="CUQ50767.1"/>
    <property type="molecule type" value="Genomic_DNA"/>
</dbReference>
<dbReference type="STRING" id="47678.ERS852494_00905"/>
<dbReference type="Proteomes" id="UP000095725">
    <property type="component" value="Unassembled WGS sequence"/>
</dbReference>
<name>A0A174IGN1_9BACE</name>
<dbReference type="AlphaFoldDB" id="A0A174IGN1"/>
<keyword evidence="1" id="KW-1133">Transmembrane helix</keyword>
<organism evidence="2 4">
    <name type="scientific">Bacteroides caccae</name>
    <dbReference type="NCBI Taxonomy" id="47678"/>
    <lineage>
        <taxon>Bacteria</taxon>
        <taxon>Pseudomonadati</taxon>
        <taxon>Bacteroidota</taxon>
        <taxon>Bacteroidia</taxon>
        <taxon>Bacteroidales</taxon>
        <taxon>Bacteroidaceae</taxon>
        <taxon>Bacteroides</taxon>
    </lineage>
</organism>
<evidence type="ECO:0000313" key="3">
    <source>
        <dbReference type="EMBL" id="CUQ50767.1"/>
    </source>
</evidence>
<gene>
    <name evidence="2" type="ORF">ERS852494_00905</name>
    <name evidence="3" type="ORF">ERS852558_03968</name>
</gene>